<evidence type="ECO:0000256" key="1">
    <source>
        <dbReference type="SAM" id="SignalP"/>
    </source>
</evidence>
<dbReference type="OrthoDB" id="2336871at2759"/>
<keyword evidence="3" id="KW-1185">Reference proteome</keyword>
<protein>
    <submittedName>
        <fullName evidence="2">Uncharacterized protein</fullName>
    </submittedName>
</protein>
<dbReference type="PANTHER" id="PTHR34587:SF2">
    <property type="entry name" value="G-PROTEIN COUPLED RECEPTORS FAMILY 1 PROFILE DOMAIN-CONTAINING PROTEIN"/>
    <property type="match status" value="1"/>
</dbReference>
<proteinExistence type="predicted"/>
<name>A0A9P5MX26_9AGAM</name>
<dbReference type="EMBL" id="WHVB01000007">
    <property type="protein sequence ID" value="KAF8480896.1"/>
    <property type="molecule type" value="Genomic_DNA"/>
</dbReference>
<dbReference type="AlphaFoldDB" id="A0A9P5MX26"/>
<comment type="caution">
    <text evidence="2">The sequence shown here is derived from an EMBL/GenBank/DDBJ whole genome shotgun (WGS) entry which is preliminary data.</text>
</comment>
<dbReference type="InterPro" id="IPR053216">
    <property type="entry name" value="Appressorial_penetr-assoc"/>
</dbReference>
<gene>
    <name evidence="2" type="ORF">DFH94DRAFT_629056</name>
</gene>
<evidence type="ECO:0000313" key="2">
    <source>
        <dbReference type="EMBL" id="KAF8480896.1"/>
    </source>
</evidence>
<accession>A0A9P5MX26</accession>
<feature type="chain" id="PRO_5040115005" evidence="1">
    <location>
        <begin position="19"/>
        <end position="311"/>
    </location>
</feature>
<organism evidence="2 3">
    <name type="scientific">Russula ochroleuca</name>
    <dbReference type="NCBI Taxonomy" id="152965"/>
    <lineage>
        <taxon>Eukaryota</taxon>
        <taxon>Fungi</taxon>
        <taxon>Dikarya</taxon>
        <taxon>Basidiomycota</taxon>
        <taxon>Agaricomycotina</taxon>
        <taxon>Agaricomycetes</taxon>
        <taxon>Russulales</taxon>
        <taxon>Russulaceae</taxon>
        <taxon>Russula</taxon>
    </lineage>
</organism>
<sequence>MKFSTALTSLILIAPLFAGEAFAAAAFKGGKGGAQGGNKGGAANNKGAANNTSTASAAASTSAAASNSTSAATNNTVLANTGAANNTGSGSGGDLQSSTTLDPSVIATGFESNGQQVPTAGQVASLTSSNNFINFCALTLPNVPITNGQQIKTGSCNPAPMGIIAATTNMPSAKFVSPVNGQDIAPNTAFNVQLAINHLETGNFVNADSNYYSAPQQVNGAGDIVGHSHITIQNVGSFTSTTPQDPNVFAFFKGLNTAAVNGVITQAVTAGLPAGVYRMCSINTDANHTPCLVAVAQHGALDDCVYVSSDF</sequence>
<reference evidence="2" key="2">
    <citation type="journal article" date="2020" name="Nat. Commun.">
        <title>Large-scale genome sequencing of mycorrhizal fungi provides insights into the early evolution of symbiotic traits.</title>
        <authorList>
            <person name="Miyauchi S."/>
            <person name="Kiss E."/>
            <person name="Kuo A."/>
            <person name="Drula E."/>
            <person name="Kohler A."/>
            <person name="Sanchez-Garcia M."/>
            <person name="Morin E."/>
            <person name="Andreopoulos B."/>
            <person name="Barry K.W."/>
            <person name="Bonito G."/>
            <person name="Buee M."/>
            <person name="Carver A."/>
            <person name="Chen C."/>
            <person name="Cichocki N."/>
            <person name="Clum A."/>
            <person name="Culley D."/>
            <person name="Crous P.W."/>
            <person name="Fauchery L."/>
            <person name="Girlanda M."/>
            <person name="Hayes R.D."/>
            <person name="Keri Z."/>
            <person name="LaButti K."/>
            <person name="Lipzen A."/>
            <person name="Lombard V."/>
            <person name="Magnuson J."/>
            <person name="Maillard F."/>
            <person name="Murat C."/>
            <person name="Nolan M."/>
            <person name="Ohm R.A."/>
            <person name="Pangilinan J."/>
            <person name="Pereira M.F."/>
            <person name="Perotto S."/>
            <person name="Peter M."/>
            <person name="Pfister S."/>
            <person name="Riley R."/>
            <person name="Sitrit Y."/>
            <person name="Stielow J.B."/>
            <person name="Szollosi G."/>
            <person name="Zifcakova L."/>
            <person name="Stursova M."/>
            <person name="Spatafora J.W."/>
            <person name="Tedersoo L."/>
            <person name="Vaario L.M."/>
            <person name="Yamada A."/>
            <person name="Yan M."/>
            <person name="Wang P."/>
            <person name="Xu J."/>
            <person name="Bruns T."/>
            <person name="Baldrian P."/>
            <person name="Vilgalys R."/>
            <person name="Dunand C."/>
            <person name="Henrissat B."/>
            <person name="Grigoriev I.V."/>
            <person name="Hibbett D."/>
            <person name="Nagy L.G."/>
            <person name="Martin F.M."/>
        </authorList>
    </citation>
    <scope>NUCLEOTIDE SEQUENCE</scope>
    <source>
        <strain evidence="2">Prilba</strain>
    </source>
</reference>
<evidence type="ECO:0000313" key="3">
    <source>
        <dbReference type="Proteomes" id="UP000759537"/>
    </source>
</evidence>
<reference evidence="2" key="1">
    <citation type="submission" date="2019-10" db="EMBL/GenBank/DDBJ databases">
        <authorList>
            <consortium name="DOE Joint Genome Institute"/>
            <person name="Kuo A."/>
            <person name="Miyauchi S."/>
            <person name="Kiss E."/>
            <person name="Drula E."/>
            <person name="Kohler A."/>
            <person name="Sanchez-Garcia M."/>
            <person name="Andreopoulos B."/>
            <person name="Barry K.W."/>
            <person name="Bonito G."/>
            <person name="Buee M."/>
            <person name="Carver A."/>
            <person name="Chen C."/>
            <person name="Cichocki N."/>
            <person name="Clum A."/>
            <person name="Culley D."/>
            <person name="Crous P.W."/>
            <person name="Fauchery L."/>
            <person name="Girlanda M."/>
            <person name="Hayes R."/>
            <person name="Keri Z."/>
            <person name="LaButti K."/>
            <person name="Lipzen A."/>
            <person name="Lombard V."/>
            <person name="Magnuson J."/>
            <person name="Maillard F."/>
            <person name="Morin E."/>
            <person name="Murat C."/>
            <person name="Nolan M."/>
            <person name="Ohm R."/>
            <person name="Pangilinan J."/>
            <person name="Pereira M."/>
            <person name="Perotto S."/>
            <person name="Peter M."/>
            <person name="Riley R."/>
            <person name="Sitrit Y."/>
            <person name="Stielow B."/>
            <person name="Szollosi G."/>
            <person name="Zifcakova L."/>
            <person name="Stursova M."/>
            <person name="Spatafora J.W."/>
            <person name="Tedersoo L."/>
            <person name="Vaario L.-M."/>
            <person name="Yamada A."/>
            <person name="Yan M."/>
            <person name="Wang P."/>
            <person name="Xu J."/>
            <person name="Bruns T."/>
            <person name="Baldrian P."/>
            <person name="Vilgalys R."/>
            <person name="Henrissat B."/>
            <person name="Grigoriev I.V."/>
            <person name="Hibbett D."/>
            <person name="Nagy L.G."/>
            <person name="Martin F.M."/>
        </authorList>
    </citation>
    <scope>NUCLEOTIDE SEQUENCE</scope>
    <source>
        <strain evidence="2">Prilba</strain>
    </source>
</reference>
<dbReference type="PANTHER" id="PTHR34587">
    <property type="entry name" value="VWFA DOMAIN-CONTAINING PROTEIN"/>
    <property type="match status" value="1"/>
</dbReference>
<dbReference type="Proteomes" id="UP000759537">
    <property type="component" value="Unassembled WGS sequence"/>
</dbReference>
<feature type="signal peptide" evidence="1">
    <location>
        <begin position="1"/>
        <end position="18"/>
    </location>
</feature>
<keyword evidence="1" id="KW-0732">Signal</keyword>